<organism evidence="2 3">
    <name type="scientific">Nocardia colli</name>
    <dbReference type="NCBI Taxonomy" id="2545717"/>
    <lineage>
        <taxon>Bacteria</taxon>
        <taxon>Bacillati</taxon>
        <taxon>Actinomycetota</taxon>
        <taxon>Actinomycetes</taxon>
        <taxon>Mycobacteriales</taxon>
        <taxon>Nocardiaceae</taxon>
        <taxon>Nocardia</taxon>
    </lineage>
</organism>
<keyword evidence="3" id="KW-1185">Reference proteome</keyword>
<dbReference type="RefSeq" id="WP_150407693.1">
    <property type="nucleotide sequence ID" value="NZ_VXLC01000035.1"/>
</dbReference>
<accession>A0A5N0DWD4</accession>
<evidence type="ECO:0000256" key="1">
    <source>
        <dbReference type="SAM" id="MobiDB-lite"/>
    </source>
</evidence>
<feature type="region of interest" description="Disordered" evidence="1">
    <location>
        <begin position="1"/>
        <end position="27"/>
    </location>
</feature>
<gene>
    <name evidence="2" type="ORF">F3087_41600</name>
</gene>
<protein>
    <submittedName>
        <fullName evidence="2">Uncharacterized protein</fullName>
    </submittedName>
</protein>
<dbReference type="AlphaFoldDB" id="A0A5N0DWD4"/>
<name>A0A5N0DWD4_9NOCA</name>
<dbReference type="Proteomes" id="UP000323876">
    <property type="component" value="Unassembled WGS sequence"/>
</dbReference>
<comment type="caution">
    <text evidence="2">The sequence shown here is derived from an EMBL/GenBank/DDBJ whole genome shotgun (WGS) entry which is preliminary data.</text>
</comment>
<dbReference type="EMBL" id="VXLC01000035">
    <property type="protein sequence ID" value="KAA8880369.1"/>
    <property type="molecule type" value="Genomic_DNA"/>
</dbReference>
<reference evidence="2 3" key="1">
    <citation type="submission" date="2019-09" db="EMBL/GenBank/DDBJ databases">
        <authorList>
            <person name="Wang X."/>
        </authorList>
    </citation>
    <scope>NUCLEOTIDE SEQUENCE [LARGE SCALE GENOMIC DNA]</scope>
    <source>
        <strain evidence="2 3">CICC 11023</strain>
    </source>
</reference>
<sequence length="120" mass="13189">MSTQETVSFPLPRERDGFHDLVPPAPLDESPTYISPVGEPATATIAQFTLIGILESRIRTLTCELRLLRDHVHKLTVALDDSLDRESAHALCSQHERLGPPLSSTHRPGTVGQSHCSRNS</sequence>
<proteinExistence type="predicted"/>
<feature type="region of interest" description="Disordered" evidence="1">
    <location>
        <begin position="92"/>
        <end position="120"/>
    </location>
</feature>
<feature type="compositionally biased region" description="Polar residues" evidence="1">
    <location>
        <begin position="102"/>
        <end position="120"/>
    </location>
</feature>
<evidence type="ECO:0000313" key="3">
    <source>
        <dbReference type="Proteomes" id="UP000323876"/>
    </source>
</evidence>
<evidence type="ECO:0000313" key="2">
    <source>
        <dbReference type="EMBL" id="KAA8880369.1"/>
    </source>
</evidence>